<name>A0A1Z4M3B0_9CYAN</name>
<geneLocation type="plasmid" evidence="3">
    <name>Plasmid2 dna</name>
</geneLocation>
<dbReference type="Proteomes" id="UP000218418">
    <property type="component" value="Plasmid plasmid2"/>
</dbReference>
<dbReference type="SUPFAM" id="SSF46689">
    <property type="entry name" value="Homeodomain-like"/>
    <property type="match status" value="1"/>
</dbReference>
<proteinExistence type="predicted"/>
<protein>
    <submittedName>
        <fullName evidence="2">Transposase</fullName>
    </submittedName>
</protein>
<sequence length="114" mass="13662">MSHGYSLDLRQKVVEARKRGKTVASIMEMFKVARQTVYSWLERDKEGDLSIRKRSMLAKRKVDYQRVAEYVKEHDDKYLWEVGKYFGITGMTVHRILKKLNISYKKKSFIQKKR</sequence>
<dbReference type="EMBL" id="AP018229">
    <property type="protein sequence ID" value="BAY87868.1"/>
    <property type="molecule type" value="Genomic_DNA"/>
</dbReference>
<organism evidence="2 3">
    <name type="scientific">Calothrix parasitica NIES-267</name>
    <dbReference type="NCBI Taxonomy" id="1973488"/>
    <lineage>
        <taxon>Bacteria</taxon>
        <taxon>Bacillati</taxon>
        <taxon>Cyanobacteriota</taxon>
        <taxon>Cyanophyceae</taxon>
        <taxon>Nostocales</taxon>
        <taxon>Calotrichaceae</taxon>
        <taxon>Calothrix</taxon>
    </lineage>
</organism>
<keyword evidence="3" id="KW-1185">Reference proteome</keyword>
<reference evidence="2 3" key="1">
    <citation type="submission" date="2017-06" db="EMBL/GenBank/DDBJ databases">
        <title>Genome sequencing of cyanobaciteial culture collection at National Institute for Environmental Studies (NIES).</title>
        <authorList>
            <person name="Hirose Y."/>
            <person name="Shimura Y."/>
            <person name="Fujisawa T."/>
            <person name="Nakamura Y."/>
            <person name="Kawachi M."/>
        </authorList>
    </citation>
    <scope>NUCLEOTIDE SEQUENCE [LARGE SCALE GENOMIC DNA]</scope>
    <source>
        <strain evidence="2 3">NIES-267</strain>
        <plasmid evidence="3">Plasmid2 dna</plasmid>
    </source>
</reference>
<dbReference type="InterPro" id="IPR002622">
    <property type="entry name" value="Transposase_14"/>
</dbReference>
<evidence type="ECO:0000313" key="3">
    <source>
        <dbReference type="Proteomes" id="UP000218418"/>
    </source>
</evidence>
<feature type="domain" description="Transposase Synechocystis PCC 6803" evidence="1">
    <location>
        <begin position="5"/>
        <end position="113"/>
    </location>
</feature>
<dbReference type="Gene3D" id="1.10.10.10">
    <property type="entry name" value="Winged helix-like DNA-binding domain superfamily/Winged helix DNA-binding domain"/>
    <property type="match status" value="1"/>
</dbReference>
<dbReference type="Pfam" id="PF01710">
    <property type="entry name" value="HTH_Tnp_IS630"/>
    <property type="match status" value="1"/>
</dbReference>
<accession>A0A1Z4M3B0</accession>
<keyword evidence="2" id="KW-0614">Plasmid</keyword>
<dbReference type="AlphaFoldDB" id="A0A1Z4M3B0"/>
<dbReference type="InterPro" id="IPR036388">
    <property type="entry name" value="WH-like_DNA-bd_sf"/>
</dbReference>
<evidence type="ECO:0000259" key="1">
    <source>
        <dbReference type="Pfam" id="PF01710"/>
    </source>
</evidence>
<gene>
    <name evidence="2" type="ORF">NIES267_73920</name>
</gene>
<dbReference type="OrthoDB" id="5511915at2"/>
<evidence type="ECO:0000313" key="2">
    <source>
        <dbReference type="EMBL" id="BAY87868.1"/>
    </source>
</evidence>
<dbReference type="InterPro" id="IPR009057">
    <property type="entry name" value="Homeodomain-like_sf"/>
</dbReference>